<proteinExistence type="predicted"/>
<reference evidence="2" key="3">
    <citation type="submission" date="2015-06" db="UniProtKB">
        <authorList>
            <consortium name="EnsemblMetazoa"/>
        </authorList>
    </citation>
    <scope>IDENTIFICATION</scope>
</reference>
<dbReference type="EMBL" id="KB293808">
    <property type="protein sequence ID" value="ELU15416.1"/>
    <property type="molecule type" value="Genomic_DNA"/>
</dbReference>
<evidence type="ECO:0000313" key="2">
    <source>
        <dbReference type="EnsemblMetazoa" id="CapteP203364"/>
    </source>
</evidence>
<name>R7VGH3_CAPTE</name>
<evidence type="ECO:0000313" key="3">
    <source>
        <dbReference type="Proteomes" id="UP000014760"/>
    </source>
</evidence>
<dbReference type="EnsemblMetazoa" id="CapteT203364">
    <property type="protein sequence ID" value="CapteP203364"/>
    <property type="gene ID" value="CapteG203364"/>
</dbReference>
<sequence length="115" mass="12998">MAWSRTSGFMYDHVCYNYDSIIKNSLQESPTGLPSIISEGVDEGQLASSKRGPGSLCSQQFFTEDFSCKLKEHLIGFHRNHSISHAGRKHLKRTSDCFELVTDDRGRIPKDKNAF</sequence>
<keyword evidence="3" id="KW-1185">Reference proteome</keyword>
<gene>
    <name evidence="1" type="ORF">CAPTEDRAFT_203364</name>
</gene>
<dbReference type="Proteomes" id="UP000014760">
    <property type="component" value="Unassembled WGS sequence"/>
</dbReference>
<reference evidence="3" key="1">
    <citation type="submission" date="2012-12" db="EMBL/GenBank/DDBJ databases">
        <authorList>
            <person name="Hellsten U."/>
            <person name="Grimwood J."/>
            <person name="Chapman J.A."/>
            <person name="Shapiro H."/>
            <person name="Aerts A."/>
            <person name="Otillar R.P."/>
            <person name="Terry A.Y."/>
            <person name="Boore J.L."/>
            <person name="Simakov O."/>
            <person name="Marletaz F."/>
            <person name="Cho S.-J."/>
            <person name="Edsinger-Gonzales E."/>
            <person name="Havlak P."/>
            <person name="Kuo D.-H."/>
            <person name="Larsson T."/>
            <person name="Lv J."/>
            <person name="Arendt D."/>
            <person name="Savage R."/>
            <person name="Osoegawa K."/>
            <person name="de Jong P."/>
            <person name="Lindberg D.R."/>
            <person name="Seaver E.C."/>
            <person name="Weisblat D.A."/>
            <person name="Putnam N.H."/>
            <person name="Grigoriev I.V."/>
            <person name="Rokhsar D.S."/>
        </authorList>
    </citation>
    <scope>NUCLEOTIDE SEQUENCE</scope>
    <source>
        <strain evidence="3">I ESC-2004</strain>
    </source>
</reference>
<dbReference type="AlphaFoldDB" id="R7VGH3"/>
<dbReference type="EMBL" id="AMQN01000639">
    <property type="status" value="NOT_ANNOTATED_CDS"/>
    <property type="molecule type" value="Genomic_DNA"/>
</dbReference>
<accession>R7VGH3</accession>
<protein>
    <submittedName>
        <fullName evidence="1 2">Uncharacterized protein</fullName>
    </submittedName>
</protein>
<organism evidence="1">
    <name type="scientific">Capitella teleta</name>
    <name type="common">Polychaete worm</name>
    <dbReference type="NCBI Taxonomy" id="283909"/>
    <lineage>
        <taxon>Eukaryota</taxon>
        <taxon>Metazoa</taxon>
        <taxon>Spiralia</taxon>
        <taxon>Lophotrochozoa</taxon>
        <taxon>Annelida</taxon>
        <taxon>Polychaeta</taxon>
        <taxon>Sedentaria</taxon>
        <taxon>Scolecida</taxon>
        <taxon>Capitellidae</taxon>
        <taxon>Capitella</taxon>
    </lineage>
</organism>
<reference evidence="1 3" key="2">
    <citation type="journal article" date="2013" name="Nature">
        <title>Insights into bilaterian evolution from three spiralian genomes.</title>
        <authorList>
            <person name="Simakov O."/>
            <person name="Marletaz F."/>
            <person name="Cho S.J."/>
            <person name="Edsinger-Gonzales E."/>
            <person name="Havlak P."/>
            <person name="Hellsten U."/>
            <person name="Kuo D.H."/>
            <person name="Larsson T."/>
            <person name="Lv J."/>
            <person name="Arendt D."/>
            <person name="Savage R."/>
            <person name="Osoegawa K."/>
            <person name="de Jong P."/>
            <person name="Grimwood J."/>
            <person name="Chapman J.A."/>
            <person name="Shapiro H."/>
            <person name="Aerts A."/>
            <person name="Otillar R.P."/>
            <person name="Terry A.Y."/>
            <person name="Boore J.L."/>
            <person name="Grigoriev I.V."/>
            <person name="Lindberg D.R."/>
            <person name="Seaver E.C."/>
            <person name="Weisblat D.A."/>
            <person name="Putnam N.H."/>
            <person name="Rokhsar D.S."/>
        </authorList>
    </citation>
    <scope>NUCLEOTIDE SEQUENCE</scope>
    <source>
        <strain evidence="1 3">I ESC-2004</strain>
    </source>
</reference>
<dbReference type="HOGENOM" id="CLU_2111180_0_0_1"/>
<evidence type="ECO:0000313" key="1">
    <source>
        <dbReference type="EMBL" id="ELU15416.1"/>
    </source>
</evidence>